<feature type="non-terminal residue" evidence="3">
    <location>
        <position position="80"/>
    </location>
</feature>
<keyword evidence="1" id="KW-0408">Iron</keyword>
<name>A0AAW6XT47_STRAG</name>
<sequence length="80" mass="8695">MLDVRNIATDVRELGGTLDDAAGEAFDQVGRMLGTPYPGGPHVDRMSQAGDRKAIRFPRGLASAKDKDAHRYDFSFSGLK</sequence>
<feature type="domain" description="Gcp-like" evidence="2">
    <location>
        <begin position="10"/>
        <end position="80"/>
    </location>
</feature>
<evidence type="ECO:0000259" key="2">
    <source>
        <dbReference type="Pfam" id="PF00814"/>
    </source>
</evidence>
<dbReference type="PANTHER" id="PTHR11735:SF6">
    <property type="entry name" value="TRNA N6-ADENOSINE THREONYLCARBAMOYLTRANSFERASE, MITOCHONDRIAL"/>
    <property type="match status" value="1"/>
</dbReference>
<dbReference type="Gene3D" id="3.30.420.40">
    <property type="match status" value="1"/>
</dbReference>
<dbReference type="SUPFAM" id="SSF53067">
    <property type="entry name" value="Actin-like ATPase domain"/>
    <property type="match status" value="1"/>
</dbReference>
<protein>
    <recommendedName>
        <fullName evidence="2">Gcp-like domain-containing protein</fullName>
    </recommendedName>
</protein>
<accession>A0AAW6XT47</accession>
<reference evidence="3" key="1">
    <citation type="submission" date="2023-05" db="EMBL/GenBank/DDBJ databases">
        <title>Cataloging the Phylogenetic Diversity of Human Bladder Bacteria.</title>
        <authorList>
            <person name="Du J."/>
        </authorList>
    </citation>
    <scope>NUCLEOTIDE SEQUENCE</scope>
    <source>
        <strain evidence="3">UMB8703</strain>
    </source>
</reference>
<dbReference type="InterPro" id="IPR000905">
    <property type="entry name" value="Gcp-like_dom"/>
</dbReference>
<dbReference type="EMBL" id="JASOIH010000574">
    <property type="protein sequence ID" value="MDK6900818.1"/>
    <property type="molecule type" value="Genomic_DNA"/>
</dbReference>
<dbReference type="Pfam" id="PF00814">
    <property type="entry name" value="TsaD"/>
    <property type="match status" value="1"/>
</dbReference>
<comment type="caution">
    <text evidence="3">The sequence shown here is derived from an EMBL/GenBank/DDBJ whole genome shotgun (WGS) entry which is preliminary data.</text>
</comment>
<gene>
    <name evidence="3" type="ORF">QP229_12755</name>
</gene>
<evidence type="ECO:0000313" key="3">
    <source>
        <dbReference type="EMBL" id="MDK6900818.1"/>
    </source>
</evidence>
<dbReference type="Proteomes" id="UP001230629">
    <property type="component" value="Unassembled WGS sequence"/>
</dbReference>
<organism evidence="3 4">
    <name type="scientific">Streptococcus agalactiae</name>
    <dbReference type="NCBI Taxonomy" id="1311"/>
    <lineage>
        <taxon>Bacteria</taxon>
        <taxon>Bacillati</taxon>
        <taxon>Bacillota</taxon>
        <taxon>Bacilli</taxon>
        <taxon>Lactobacillales</taxon>
        <taxon>Streptococcaceae</taxon>
        <taxon>Streptococcus</taxon>
    </lineage>
</organism>
<proteinExistence type="predicted"/>
<evidence type="ECO:0000256" key="1">
    <source>
        <dbReference type="ARBA" id="ARBA00023004"/>
    </source>
</evidence>
<dbReference type="AlphaFoldDB" id="A0AAW6XT47"/>
<dbReference type="InterPro" id="IPR043129">
    <property type="entry name" value="ATPase_NBD"/>
</dbReference>
<dbReference type="PANTHER" id="PTHR11735">
    <property type="entry name" value="TRNA N6-ADENOSINE THREONYLCARBAMOYLTRANSFERASE"/>
    <property type="match status" value="1"/>
</dbReference>
<evidence type="ECO:0000313" key="4">
    <source>
        <dbReference type="Proteomes" id="UP001230629"/>
    </source>
</evidence>